<dbReference type="FunFam" id="1.10.10.10:FF:000416">
    <property type="entry name" value="Vacuolar protein-sorting-associated protein 36"/>
    <property type="match status" value="1"/>
</dbReference>
<comment type="similarity">
    <text evidence="1 7">Belongs to the VPS36 family.</text>
</comment>
<evidence type="ECO:0000256" key="4">
    <source>
        <dbReference type="ARBA" id="ARBA00022490"/>
    </source>
</evidence>
<evidence type="ECO:0000256" key="1">
    <source>
        <dbReference type="ARBA" id="ARBA00009697"/>
    </source>
</evidence>
<evidence type="ECO:0000256" key="3">
    <source>
        <dbReference type="ARBA" id="ARBA00022448"/>
    </source>
</evidence>
<dbReference type="GO" id="GO:0031902">
    <property type="term" value="C:late endosome membrane"/>
    <property type="evidence" value="ECO:0007669"/>
    <property type="project" value="UniProtKB-UniRule"/>
</dbReference>
<dbReference type="PROSITE" id="PS51495">
    <property type="entry name" value="GLUE"/>
    <property type="match status" value="1"/>
</dbReference>
<keyword evidence="4 7" id="KW-0963">Cytoplasm</keyword>
<dbReference type="InterPro" id="IPR036388">
    <property type="entry name" value="WH-like_DNA-bd_sf"/>
</dbReference>
<dbReference type="InterPro" id="IPR011993">
    <property type="entry name" value="PH-like_dom_sf"/>
</dbReference>
<dbReference type="InterPro" id="IPR021648">
    <property type="entry name" value="GLUE_dom"/>
</dbReference>
<proteinExistence type="inferred from homology"/>
<evidence type="ECO:0000313" key="9">
    <source>
        <dbReference type="EMBL" id="KAK4887663.1"/>
    </source>
</evidence>
<dbReference type="InterPro" id="IPR037855">
    <property type="entry name" value="Vps36"/>
</dbReference>
<dbReference type="GO" id="GO:0043328">
    <property type="term" value="P:protein transport to vacuole involved in ubiquitin-dependent protein catabolic process via the multivesicular body sorting pathway"/>
    <property type="evidence" value="ECO:0007669"/>
    <property type="project" value="UniProtKB-UniRule"/>
</dbReference>
<keyword evidence="3 7" id="KW-0813">Transport</keyword>
<dbReference type="Proteomes" id="UP001353858">
    <property type="component" value="Unassembled WGS sequence"/>
</dbReference>
<evidence type="ECO:0000256" key="7">
    <source>
        <dbReference type="RuleBase" id="RU367095"/>
    </source>
</evidence>
<keyword evidence="7" id="KW-0967">Endosome</keyword>
<dbReference type="Pfam" id="PF11605">
    <property type="entry name" value="Vps36_ESCRT-II"/>
    <property type="match status" value="1"/>
</dbReference>
<dbReference type="GO" id="GO:0043130">
    <property type="term" value="F:ubiquitin binding"/>
    <property type="evidence" value="ECO:0007669"/>
    <property type="project" value="UniProtKB-UniRule"/>
</dbReference>
<evidence type="ECO:0000313" key="10">
    <source>
        <dbReference type="Proteomes" id="UP001353858"/>
    </source>
</evidence>
<comment type="caution">
    <text evidence="9">The sequence shown here is derived from an EMBL/GenBank/DDBJ whole genome shotgun (WGS) entry which is preliminary data.</text>
</comment>
<dbReference type="Pfam" id="PF04157">
    <property type="entry name" value="EAP30"/>
    <property type="match status" value="1"/>
</dbReference>
<dbReference type="PANTHER" id="PTHR13128:SF12">
    <property type="entry name" value="VACUOLAR PROTEIN-SORTING-ASSOCIATED PROTEIN 36"/>
    <property type="match status" value="1"/>
</dbReference>
<comment type="subunit">
    <text evidence="7">Component of the endosomal sorting complex required for transport II (ESCRT-II).</text>
</comment>
<dbReference type="PANTHER" id="PTHR13128">
    <property type="entry name" value="VACUOLAR PROTEIN-SORTING-ASSOCIATED PROTEIN 36"/>
    <property type="match status" value="1"/>
</dbReference>
<dbReference type="GO" id="GO:0000814">
    <property type="term" value="C:ESCRT II complex"/>
    <property type="evidence" value="ECO:0007669"/>
    <property type="project" value="UniProtKB-UniRule"/>
</dbReference>
<sequence length="395" mass="44487">MDRFEYTSPLLIPDESNLVRERNVRLYDGDQKTSFEGGEIVITSHRVIWGRPGAIALGQMCLSLPISLVVFIEEESPSAFSFSRSRKILLHLKEPSPDRNEGPQPSSIYNFVKLSFREGFSTDVTGVLNDCMQKKKWEWGQNQQQVVAGTSAKPSPYRIKLRTGIAGIERGIQEKQKQTDESISLAFQDLSKLMSMAKDMVNLSNMISTKIREKQGDITEDETVRFKSYLLSLGIEDPVTRDAYKSDNQYYRSLAKQICDIIETPITEAGGIMALTDVFCRVNRARGLELLSPEDLLNACRLMESLELPLNLYRFDSGVIVLQLVTMSPESIAEATAEMLDEKGSLSSEELARLLGISILLAKERLMITEKCGKSCRDNSTEGLRFFPNWLLTKD</sequence>
<dbReference type="Gene3D" id="6.10.140.260">
    <property type="match status" value="1"/>
</dbReference>
<dbReference type="InterPro" id="IPR040608">
    <property type="entry name" value="Snf8/Vps36"/>
</dbReference>
<name>A0AAN7PJ99_9COLE</name>
<dbReference type="GO" id="GO:0032266">
    <property type="term" value="F:phosphatidylinositol-3-phosphate binding"/>
    <property type="evidence" value="ECO:0007669"/>
    <property type="project" value="UniProtKB-UniRule"/>
</dbReference>
<keyword evidence="10" id="KW-1185">Reference proteome</keyword>
<gene>
    <name evidence="9" type="ORF">RN001_003934</name>
</gene>
<keyword evidence="5 7" id="KW-0653">Protein transport</keyword>
<feature type="domain" description="GLUE N-terminal" evidence="8">
    <location>
        <begin position="1"/>
        <end position="144"/>
    </location>
</feature>
<dbReference type="Gene3D" id="1.10.10.10">
    <property type="entry name" value="Winged helix-like DNA-binding domain superfamily/Winged helix DNA-binding domain"/>
    <property type="match status" value="2"/>
</dbReference>
<dbReference type="InterPro" id="IPR036390">
    <property type="entry name" value="WH_DNA-bd_sf"/>
</dbReference>
<organism evidence="9 10">
    <name type="scientific">Aquatica leii</name>
    <dbReference type="NCBI Taxonomy" id="1421715"/>
    <lineage>
        <taxon>Eukaryota</taxon>
        <taxon>Metazoa</taxon>
        <taxon>Ecdysozoa</taxon>
        <taxon>Arthropoda</taxon>
        <taxon>Hexapoda</taxon>
        <taxon>Insecta</taxon>
        <taxon>Pterygota</taxon>
        <taxon>Neoptera</taxon>
        <taxon>Endopterygota</taxon>
        <taxon>Coleoptera</taxon>
        <taxon>Polyphaga</taxon>
        <taxon>Elateriformia</taxon>
        <taxon>Elateroidea</taxon>
        <taxon>Lampyridae</taxon>
        <taxon>Luciolinae</taxon>
        <taxon>Aquatica</taxon>
    </lineage>
</organism>
<dbReference type="EMBL" id="JARPUR010000001">
    <property type="protein sequence ID" value="KAK4887663.1"/>
    <property type="molecule type" value="Genomic_DNA"/>
</dbReference>
<dbReference type="Gene3D" id="2.30.29.30">
    <property type="entry name" value="Pleckstrin-homology domain (PH domain)/Phosphotyrosine-binding domain (PTB)"/>
    <property type="match status" value="1"/>
</dbReference>
<evidence type="ECO:0000256" key="2">
    <source>
        <dbReference type="ARBA" id="ARBA00017953"/>
    </source>
</evidence>
<evidence type="ECO:0000259" key="8">
    <source>
        <dbReference type="PROSITE" id="PS51495"/>
    </source>
</evidence>
<protein>
    <recommendedName>
        <fullName evidence="2 7">Vacuolar protein-sorting-associated protein 36</fullName>
    </recommendedName>
    <alternativeName>
        <fullName evidence="6 7">ESCRT-II complex subunit VPS36</fullName>
    </alternativeName>
</protein>
<comment type="subcellular location">
    <subcellularLocation>
        <location evidence="7">Cytoplasm</location>
    </subcellularLocation>
    <subcellularLocation>
        <location evidence="7">Endosome</location>
    </subcellularLocation>
</comment>
<evidence type="ECO:0000256" key="6">
    <source>
        <dbReference type="ARBA" id="ARBA00030114"/>
    </source>
</evidence>
<evidence type="ECO:0000256" key="5">
    <source>
        <dbReference type="ARBA" id="ARBA00022927"/>
    </source>
</evidence>
<reference evidence="10" key="1">
    <citation type="submission" date="2023-01" db="EMBL/GenBank/DDBJ databases">
        <title>Key to firefly adult light organ development and bioluminescence: homeobox transcription factors regulate luciferase expression and transportation to peroxisome.</title>
        <authorList>
            <person name="Fu X."/>
        </authorList>
    </citation>
    <scope>NUCLEOTIDE SEQUENCE [LARGE SCALE GENOMIC DNA]</scope>
</reference>
<dbReference type="SUPFAM" id="SSF46785">
    <property type="entry name" value="Winged helix' DNA-binding domain"/>
    <property type="match status" value="1"/>
</dbReference>
<accession>A0AAN7PJ99</accession>
<comment type="function">
    <text evidence="7">Component of the ESCRT-II complex (endosomal sorting complex required for transport II), which is required for multivesicular body (MVB) formation and sorting of endosomal cargo proteins into MVBs.</text>
</comment>
<dbReference type="AlphaFoldDB" id="A0AAN7PJ99"/>
<dbReference type="SUPFAM" id="SSF50729">
    <property type="entry name" value="PH domain-like"/>
    <property type="match status" value="1"/>
</dbReference>